<feature type="domain" description="DC1" evidence="2">
    <location>
        <begin position="176"/>
        <end position="219"/>
    </location>
</feature>
<organism evidence="4 5">
    <name type="scientific">Raphanus sativus</name>
    <name type="common">Radish</name>
    <name type="synonym">Raphanus raphanistrum var. sativus</name>
    <dbReference type="NCBI Taxonomy" id="3726"/>
    <lineage>
        <taxon>Eukaryota</taxon>
        <taxon>Viridiplantae</taxon>
        <taxon>Streptophyta</taxon>
        <taxon>Embryophyta</taxon>
        <taxon>Tracheophyta</taxon>
        <taxon>Spermatophyta</taxon>
        <taxon>Magnoliopsida</taxon>
        <taxon>eudicotyledons</taxon>
        <taxon>Gunneridae</taxon>
        <taxon>Pentapetalae</taxon>
        <taxon>rosids</taxon>
        <taxon>malvids</taxon>
        <taxon>Brassicales</taxon>
        <taxon>Brassicaceae</taxon>
        <taxon>Brassiceae</taxon>
        <taxon>Raphanus</taxon>
    </lineage>
</organism>
<dbReference type="Pfam" id="PF22926">
    <property type="entry name" value="C1-like_CT"/>
    <property type="match status" value="1"/>
</dbReference>
<feature type="domain" description="DC1" evidence="2">
    <location>
        <begin position="317"/>
        <end position="364"/>
    </location>
</feature>
<protein>
    <submittedName>
        <fullName evidence="5">Uncharacterized protein LOC108859704</fullName>
    </submittedName>
</protein>
<dbReference type="InterPro" id="IPR046349">
    <property type="entry name" value="C1-like_sf"/>
</dbReference>
<dbReference type="Pfam" id="PF03107">
    <property type="entry name" value="C1_2"/>
    <property type="match status" value="4"/>
</dbReference>
<keyword evidence="4" id="KW-1185">Reference proteome</keyword>
<dbReference type="SUPFAM" id="SSF57889">
    <property type="entry name" value="Cysteine-rich domain"/>
    <property type="match status" value="5"/>
</dbReference>
<dbReference type="InterPro" id="IPR054483">
    <property type="entry name" value="DC1-like_CT"/>
</dbReference>
<dbReference type="OrthoDB" id="1884766at2759"/>
<name>A0A6J0NZJ8_RAPSA</name>
<proteinExistence type="predicted"/>
<gene>
    <name evidence="5" type="primary">LOC108859704</name>
</gene>
<feature type="domain" description="DC1" evidence="2">
    <location>
        <begin position="489"/>
        <end position="538"/>
    </location>
</feature>
<accession>A0A6J0NZJ8</accession>
<dbReference type="PANTHER" id="PTHR32410:SF168">
    <property type="entry name" value="CYSTEINE_HISTIDINE-RICH C1 DOMAIN FAMILY PROTEIN"/>
    <property type="match status" value="1"/>
</dbReference>
<reference evidence="4" key="1">
    <citation type="journal article" date="2019" name="Database">
        <title>The radish genome database (RadishGD): an integrated information resource for radish genomics.</title>
        <authorList>
            <person name="Yu H.J."/>
            <person name="Baek S."/>
            <person name="Lee Y.J."/>
            <person name="Cho A."/>
            <person name="Mun J.H."/>
        </authorList>
    </citation>
    <scope>NUCLEOTIDE SEQUENCE [LARGE SCALE GENOMIC DNA]</scope>
    <source>
        <strain evidence="4">cv. WK10039</strain>
    </source>
</reference>
<dbReference type="PANTHER" id="PTHR32410">
    <property type="entry name" value="CYSTEINE/HISTIDINE-RICH C1 DOMAIN FAMILY PROTEIN"/>
    <property type="match status" value="1"/>
</dbReference>
<sequence>MSDGNGPRCLLSHPGHTHHSLSTEVNPVIRLGCFTCSGKYTVRHEDYVKYYCKTCGVEFHNGCHKRLRRITHPYHLQHPLTLFYRDPETGTVSNIIPDANPSEPDIYDEESDTSDQGQYQFVDIVPSRSDITFDKCTWCGKDFQGDWFYRCLICSFCLDLPCAEKAPPLTLANPKGHHHSLHFLPRPLLVPCDACGLVDASEPSYACLQCNYMSHQSCIDLPRVIKITRHPHRLHYIPYRSPMSSSCRICYKYVDVKYGQYSCNQEDCSYVVHSKCATHVNVWDGTDLEWEPEANETDEEDIASFKNLGNGLIDHFGHEHLLRLKKQDGVGDTVKKCDACVFPIVSPQFYHCGGCDYSLHEVCAGLPRKMDHALHNHTLFLDPSPPDNYAYMACSVCFRASTGFRYRCHKEGRCTRFWVDVSCISVQECFIHKSHEHHIFISTSYNSMDEIICKGCKKRCTGSHLHCTVCEYALCYPCGTIPDEIYYKYDKHPLTLSYGEKGSAGDIYWCEMCEKLLDPKEWFYTCDECCTTIHLQCIFGSSFFIKPGSIFGRHGGGFAEVFGNNSNTRLLCYSCNNRCTGSVYYEGYGHIYMFSYNNRLTYRIPFCSLHCLQKKMVGNRPCWCYCYVPYFVKHSLFSFEILRGSLSLVQCF</sequence>
<evidence type="ECO:0000256" key="1">
    <source>
        <dbReference type="ARBA" id="ARBA00022737"/>
    </source>
</evidence>
<dbReference type="RefSeq" id="XP_018489113.1">
    <property type="nucleotide sequence ID" value="XM_018633611.2"/>
</dbReference>
<dbReference type="KEGG" id="rsz:108859704"/>
<evidence type="ECO:0000313" key="4">
    <source>
        <dbReference type="Proteomes" id="UP000504610"/>
    </source>
</evidence>
<evidence type="ECO:0000313" key="5">
    <source>
        <dbReference type="RefSeq" id="XP_018489113.1"/>
    </source>
</evidence>
<keyword evidence="1" id="KW-0677">Repeat</keyword>
<dbReference type="GeneID" id="108859704"/>
<feature type="domain" description="DC1-like C-terminal" evidence="3">
    <location>
        <begin position="560"/>
        <end position="612"/>
    </location>
</feature>
<feature type="domain" description="DC1" evidence="2">
    <location>
        <begin position="229"/>
        <end position="277"/>
    </location>
</feature>
<dbReference type="InterPro" id="IPR053192">
    <property type="entry name" value="Vacuole_Formation_Reg"/>
</dbReference>
<reference evidence="5" key="2">
    <citation type="submission" date="2025-08" db="UniProtKB">
        <authorList>
            <consortium name="RefSeq"/>
        </authorList>
    </citation>
    <scope>IDENTIFICATION</scope>
    <source>
        <tissue evidence="5">Leaf</tissue>
    </source>
</reference>
<dbReference type="Proteomes" id="UP000504610">
    <property type="component" value="Chromosome 5"/>
</dbReference>
<evidence type="ECO:0000259" key="2">
    <source>
        <dbReference type="Pfam" id="PF03107"/>
    </source>
</evidence>
<dbReference type="InterPro" id="IPR004146">
    <property type="entry name" value="DC1"/>
</dbReference>
<dbReference type="AlphaFoldDB" id="A0A6J0NZJ8"/>
<evidence type="ECO:0000259" key="3">
    <source>
        <dbReference type="Pfam" id="PF22926"/>
    </source>
</evidence>